<evidence type="ECO:0000313" key="4">
    <source>
        <dbReference type="RefSeq" id="XP_016650001.1"/>
    </source>
</evidence>
<dbReference type="InterPro" id="IPR011706">
    <property type="entry name" value="Cu-oxidase_C"/>
</dbReference>
<accession>A0ABM1LRH4</accession>
<dbReference type="Gene3D" id="2.60.40.420">
    <property type="entry name" value="Cupredoxins - blue copper proteins"/>
    <property type="match status" value="1"/>
</dbReference>
<sequence length="163" mass="17901">MFHSTTAPPLQFLNTTATTAPPQPLPFRLFQITITTQLLKTSLSKGNTSGGYATNFPDVPPYFYNFTGDVANNTLYPSFGMRVRMINYGEGVEIVFQGTSIIAPENHRMHLHGFSLYLVGTGFGNFNSTMSPTTYNLVDPTEVNTIGVPKNGWAAIRFVADNP</sequence>
<dbReference type="RefSeq" id="XP_016650001.1">
    <property type="nucleotide sequence ID" value="XM_016794515.1"/>
</dbReference>
<name>A0ABM1LRH4_PRUMU</name>
<keyword evidence="3" id="KW-1185">Reference proteome</keyword>
<dbReference type="InterPro" id="IPR008972">
    <property type="entry name" value="Cupredoxin"/>
</dbReference>
<dbReference type="PANTHER" id="PTHR11709">
    <property type="entry name" value="MULTI-COPPER OXIDASE"/>
    <property type="match status" value="1"/>
</dbReference>
<comment type="similarity">
    <text evidence="1">Belongs to the multicopper oxidase family.</text>
</comment>
<protein>
    <submittedName>
        <fullName evidence="4">Laccase-3-like isoform X2</fullName>
    </submittedName>
</protein>
<dbReference type="SUPFAM" id="SSF49503">
    <property type="entry name" value="Cupredoxins"/>
    <property type="match status" value="1"/>
</dbReference>
<evidence type="ECO:0000256" key="1">
    <source>
        <dbReference type="ARBA" id="ARBA00010609"/>
    </source>
</evidence>
<dbReference type="InterPro" id="IPR045087">
    <property type="entry name" value="Cu-oxidase_fam"/>
</dbReference>
<proteinExistence type="inferred from homology"/>
<dbReference type="PANTHER" id="PTHR11709:SF410">
    <property type="entry name" value="LACCASE"/>
    <property type="match status" value="1"/>
</dbReference>
<feature type="domain" description="Plastocyanin-like" evidence="2">
    <location>
        <begin position="72"/>
        <end position="163"/>
    </location>
</feature>
<dbReference type="Pfam" id="PF07731">
    <property type="entry name" value="Cu-oxidase_2"/>
    <property type="match status" value="1"/>
</dbReference>
<reference evidence="4" key="2">
    <citation type="submission" date="2025-08" db="UniProtKB">
        <authorList>
            <consortium name="RefSeq"/>
        </authorList>
    </citation>
    <scope>IDENTIFICATION</scope>
</reference>
<dbReference type="Proteomes" id="UP000694861">
    <property type="component" value="Linkage group LG5"/>
</dbReference>
<organism evidence="3 4">
    <name type="scientific">Prunus mume</name>
    <name type="common">Japanese apricot</name>
    <name type="synonym">Armeniaca mume</name>
    <dbReference type="NCBI Taxonomy" id="102107"/>
    <lineage>
        <taxon>Eukaryota</taxon>
        <taxon>Viridiplantae</taxon>
        <taxon>Streptophyta</taxon>
        <taxon>Embryophyta</taxon>
        <taxon>Tracheophyta</taxon>
        <taxon>Spermatophyta</taxon>
        <taxon>Magnoliopsida</taxon>
        <taxon>eudicotyledons</taxon>
        <taxon>Gunneridae</taxon>
        <taxon>Pentapetalae</taxon>
        <taxon>rosids</taxon>
        <taxon>fabids</taxon>
        <taxon>Rosales</taxon>
        <taxon>Rosaceae</taxon>
        <taxon>Amygdaloideae</taxon>
        <taxon>Amygdaleae</taxon>
        <taxon>Prunus</taxon>
    </lineage>
</organism>
<evidence type="ECO:0000259" key="2">
    <source>
        <dbReference type="Pfam" id="PF07731"/>
    </source>
</evidence>
<gene>
    <name evidence="4" type="primary">LOC107881213</name>
</gene>
<dbReference type="GeneID" id="107881213"/>
<evidence type="ECO:0000313" key="3">
    <source>
        <dbReference type="Proteomes" id="UP000694861"/>
    </source>
</evidence>
<reference evidence="3" key="1">
    <citation type="journal article" date="2012" name="Nat. Commun.">
        <title>The genome of Prunus mume.</title>
        <authorList>
            <person name="Zhang Q."/>
            <person name="Chen W."/>
            <person name="Sun L."/>
            <person name="Zhao F."/>
            <person name="Huang B."/>
            <person name="Yang W."/>
            <person name="Tao Y."/>
            <person name="Wang J."/>
            <person name="Yuan Z."/>
            <person name="Fan G."/>
            <person name="Xing Z."/>
            <person name="Han C."/>
            <person name="Pan H."/>
            <person name="Zhong X."/>
            <person name="Shi W."/>
            <person name="Liang X."/>
            <person name="Du D."/>
            <person name="Sun F."/>
            <person name="Xu Z."/>
            <person name="Hao R."/>
            <person name="Lv T."/>
            <person name="Lv Y."/>
            <person name="Zheng Z."/>
            <person name="Sun M."/>
            <person name="Luo L."/>
            <person name="Cai M."/>
            <person name="Gao Y."/>
            <person name="Wang J."/>
            <person name="Yin Y."/>
            <person name="Xu X."/>
            <person name="Cheng T."/>
            <person name="Wang J."/>
        </authorList>
    </citation>
    <scope>NUCLEOTIDE SEQUENCE [LARGE SCALE GENOMIC DNA]</scope>
</reference>